<keyword evidence="8 10" id="KW-1133">Transmembrane helix</keyword>
<feature type="transmembrane region" description="Helical" evidence="10">
    <location>
        <begin position="61"/>
        <end position="80"/>
    </location>
</feature>
<evidence type="ECO:0000259" key="11">
    <source>
        <dbReference type="PROSITE" id="PS50928"/>
    </source>
</evidence>
<dbReference type="GO" id="GO:0022857">
    <property type="term" value="F:transmembrane transporter activity"/>
    <property type="evidence" value="ECO:0007669"/>
    <property type="project" value="InterPro"/>
</dbReference>
<keyword evidence="4 10" id="KW-0813">Transport</keyword>
<dbReference type="RefSeq" id="WP_192107763.1">
    <property type="nucleotide sequence ID" value="NZ_JACYXJ010000002.1"/>
</dbReference>
<dbReference type="Gene3D" id="1.10.3720.10">
    <property type="entry name" value="MetI-like"/>
    <property type="match status" value="1"/>
</dbReference>
<keyword evidence="7" id="KW-0029">Amino-acid transport</keyword>
<comment type="subcellular location">
    <subcellularLocation>
        <location evidence="2">Cell inner membrane</location>
        <topology evidence="2">Multi-pass membrane protein</topology>
    </subcellularLocation>
    <subcellularLocation>
        <location evidence="10">Cell membrane</location>
        <topology evidence="10">Multi-pass membrane protein</topology>
    </subcellularLocation>
</comment>
<evidence type="ECO:0000256" key="9">
    <source>
        <dbReference type="ARBA" id="ARBA00023136"/>
    </source>
</evidence>
<name>A0A927Q0Y2_9HYPH</name>
<comment type="similarity">
    <text evidence="3">Belongs to the binding-protein-dependent transport system permease family. HisMQ subfamily.</text>
</comment>
<evidence type="ECO:0000256" key="2">
    <source>
        <dbReference type="ARBA" id="ARBA00004429"/>
    </source>
</evidence>
<dbReference type="PANTHER" id="PTHR30614">
    <property type="entry name" value="MEMBRANE COMPONENT OF AMINO ACID ABC TRANSPORTER"/>
    <property type="match status" value="1"/>
</dbReference>
<dbReference type="GO" id="GO:0006865">
    <property type="term" value="P:amino acid transport"/>
    <property type="evidence" value="ECO:0007669"/>
    <property type="project" value="UniProtKB-KW"/>
</dbReference>
<dbReference type="EMBL" id="JACYXJ010000002">
    <property type="protein sequence ID" value="MBD8875554.1"/>
    <property type="molecule type" value="Genomic_DNA"/>
</dbReference>
<evidence type="ECO:0000256" key="6">
    <source>
        <dbReference type="ARBA" id="ARBA00022692"/>
    </source>
</evidence>
<dbReference type="InterPro" id="IPR000515">
    <property type="entry name" value="MetI-like"/>
</dbReference>
<dbReference type="Proteomes" id="UP000615687">
    <property type="component" value="Unassembled WGS sequence"/>
</dbReference>
<evidence type="ECO:0000256" key="3">
    <source>
        <dbReference type="ARBA" id="ARBA00010072"/>
    </source>
</evidence>
<dbReference type="Pfam" id="PF00528">
    <property type="entry name" value="BPD_transp_1"/>
    <property type="match status" value="1"/>
</dbReference>
<feature type="domain" description="ABC transmembrane type-1" evidence="11">
    <location>
        <begin position="25"/>
        <end position="213"/>
    </location>
</feature>
<comment type="function">
    <text evidence="1">Part of the binding-protein-dependent transport system for glutamine; probably responsible for the translocation of the substrate across the membrane.</text>
</comment>
<keyword evidence="9 10" id="KW-0472">Membrane</keyword>
<keyword evidence="5" id="KW-1003">Cell membrane</keyword>
<dbReference type="NCBIfam" id="TIGR01726">
    <property type="entry name" value="HEQRo_perm_3TM"/>
    <property type="match status" value="1"/>
</dbReference>
<organism evidence="13 15">
    <name type="scientific">Roseibium polysiphoniae</name>
    <dbReference type="NCBI Taxonomy" id="2571221"/>
    <lineage>
        <taxon>Bacteria</taxon>
        <taxon>Pseudomonadati</taxon>
        <taxon>Pseudomonadota</taxon>
        <taxon>Alphaproteobacteria</taxon>
        <taxon>Hyphomicrobiales</taxon>
        <taxon>Stappiaceae</taxon>
        <taxon>Roseibium</taxon>
    </lineage>
</organism>
<dbReference type="PROSITE" id="PS50928">
    <property type="entry name" value="ABC_TM1"/>
    <property type="match status" value="1"/>
</dbReference>
<gene>
    <name evidence="13" type="ORF">DYI23_06560</name>
    <name evidence="12" type="ORF">IG617_04545</name>
</gene>
<dbReference type="InterPro" id="IPR010065">
    <property type="entry name" value="AA_ABC_transptr_permease_3TM"/>
</dbReference>
<dbReference type="SUPFAM" id="SSF161098">
    <property type="entry name" value="MetI-like"/>
    <property type="match status" value="1"/>
</dbReference>
<evidence type="ECO:0000256" key="5">
    <source>
        <dbReference type="ARBA" id="ARBA00022475"/>
    </source>
</evidence>
<evidence type="ECO:0000256" key="4">
    <source>
        <dbReference type="ARBA" id="ARBA00022448"/>
    </source>
</evidence>
<reference evidence="13" key="3">
    <citation type="journal article" date="2021" name="Microorganisms">
        <title>Bacterial Dimethylsulfoniopropionate Biosynthesis in the East China Sea.</title>
        <authorList>
            <person name="Liu J."/>
            <person name="Zhang Y."/>
            <person name="Liu J."/>
            <person name="Zhong H."/>
            <person name="Williams B.T."/>
            <person name="Zheng Y."/>
            <person name="Curson A.R.J."/>
            <person name="Sun C."/>
            <person name="Sun H."/>
            <person name="Song D."/>
            <person name="Wagner Mackenzie B."/>
            <person name="Bermejo Martinez A."/>
            <person name="Todd J.D."/>
            <person name="Zhang X.H."/>
        </authorList>
    </citation>
    <scope>NUCLEOTIDE SEQUENCE</scope>
    <source>
        <strain evidence="13">AESS21</strain>
    </source>
</reference>
<dbReference type="AlphaFoldDB" id="A0A927Q0Y2"/>
<dbReference type="GO" id="GO:0043190">
    <property type="term" value="C:ATP-binding cassette (ABC) transporter complex"/>
    <property type="evidence" value="ECO:0007669"/>
    <property type="project" value="InterPro"/>
</dbReference>
<evidence type="ECO:0000313" key="13">
    <source>
        <dbReference type="EMBL" id="MBS8259876.1"/>
    </source>
</evidence>
<feature type="transmembrane region" description="Helical" evidence="10">
    <location>
        <begin position="187"/>
        <end position="209"/>
    </location>
</feature>
<dbReference type="Proteomes" id="UP000705379">
    <property type="component" value="Unassembled WGS sequence"/>
</dbReference>
<reference evidence="13" key="1">
    <citation type="submission" date="2018-08" db="EMBL/GenBank/DDBJ databases">
        <authorList>
            <person name="Jin W."/>
            <person name="Wang H."/>
            <person name="Yang Y."/>
            <person name="Li M."/>
            <person name="Liu J."/>
        </authorList>
    </citation>
    <scope>NUCLEOTIDE SEQUENCE</scope>
    <source>
        <strain evidence="13">AESS21</strain>
    </source>
</reference>
<evidence type="ECO:0000313" key="14">
    <source>
        <dbReference type="Proteomes" id="UP000615687"/>
    </source>
</evidence>
<keyword evidence="6 10" id="KW-0812">Transmembrane</keyword>
<evidence type="ECO:0000256" key="7">
    <source>
        <dbReference type="ARBA" id="ARBA00022970"/>
    </source>
</evidence>
<dbReference type="CDD" id="cd06261">
    <property type="entry name" value="TM_PBP2"/>
    <property type="match status" value="1"/>
</dbReference>
<reference evidence="12 14" key="2">
    <citation type="submission" date="2020-09" db="EMBL/GenBank/DDBJ databases">
        <title>The genome sequence of type strain Labrenzia polysiphoniae KACC 19711.</title>
        <authorList>
            <person name="Liu Y."/>
        </authorList>
    </citation>
    <scope>NUCLEOTIDE SEQUENCE [LARGE SCALE GENOMIC DNA]</scope>
    <source>
        <strain evidence="12 14">KACC 19711</strain>
    </source>
</reference>
<dbReference type="EMBL" id="QTKU01000001">
    <property type="protein sequence ID" value="MBS8259876.1"/>
    <property type="molecule type" value="Genomic_DNA"/>
</dbReference>
<dbReference type="PANTHER" id="PTHR30614:SF20">
    <property type="entry name" value="GLUTAMINE TRANSPORT SYSTEM PERMEASE PROTEIN GLNP"/>
    <property type="match status" value="1"/>
</dbReference>
<keyword evidence="14" id="KW-1185">Reference proteome</keyword>
<feature type="transmembrane region" description="Helical" evidence="10">
    <location>
        <begin position="20"/>
        <end position="49"/>
    </location>
</feature>
<dbReference type="InterPro" id="IPR035906">
    <property type="entry name" value="MetI-like_sf"/>
</dbReference>
<dbReference type="InterPro" id="IPR043429">
    <property type="entry name" value="ArtM/GltK/GlnP/TcyL/YhdX-like"/>
</dbReference>
<proteinExistence type="inferred from homology"/>
<evidence type="ECO:0000313" key="15">
    <source>
        <dbReference type="Proteomes" id="UP000705379"/>
    </source>
</evidence>
<protein>
    <submittedName>
        <fullName evidence="13">Amino acid ABC transporter permease</fullName>
    </submittedName>
</protein>
<evidence type="ECO:0000313" key="12">
    <source>
        <dbReference type="EMBL" id="MBD8875554.1"/>
    </source>
</evidence>
<evidence type="ECO:0000256" key="1">
    <source>
        <dbReference type="ARBA" id="ARBA00003159"/>
    </source>
</evidence>
<evidence type="ECO:0000256" key="10">
    <source>
        <dbReference type="RuleBase" id="RU363032"/>
    </source>
</evidence>
<comment type="caution">
    <text evidence="13">The sequence shown here is derived from an EMBL/GenBank/DDBJ whole genome shotgun (WGS) entry which is preliminary data.</text>
</comment>
<evidence type="ECO:0000256" key="8">
    <source>
        <dbReference type="ARBA" id="ARBA00022989"/>
    </source>
</evidence>
<accession>A0A927Q0Y2</accession>
<sequence>MEQFLFQFFNLDIMVQAWPIMLRGFGMTLLLCAVVIPMGLAGGLLVAIASTAPQRWIRWPTAVLVDLFRAVPPLALLIFISAGLPFAGIRLSPFTAVCLSFLLNNSAYYGEIYRAGIDSIGTGQTEAARSTGLNSLQAMAYVVLPQAVRNVLPDLVSNTIEVVKLTSLASVVAFAELLYSADMARSITYNASPIVMAAGFYLVLLWPAVRLASRLERKLST</sequence>